<reference evidence="2 3" key="1">
    <citation type="journal article" date="2007" name="Appl. Environ. Microbiol.">
        <title>Genome sequence of the cellulolytic gliding bacterium Cytophaga hutchinsonii.</title>
        <authorList>
            <person name="Xie G."/>
            <person name="Bruce D.C."/>
            <person name="Challacombe J.F."/>
            <person name="Chertkov O."/>
            <person name="Detter J.C."/>
            <person name="Gilna P."/>
            <person name="Han C.S."/>
            <person name="Lucas S."/>
            <person name="Misra M."/>
            <person name="Myers G.L."/>
            <person name="Richardson P."/>
            <person name="Tapia R."/>
            <person name="Thayer N."/>
            <person name="Thompson L.S."/>
            <person name="Brettin T.S."/>
            <person name="Henrissat B."/>
            <person name="Wilson D.B."/>
            <person name="McBride M.J."/>
        </authorList>
    </citation>
    <scope>NUCLEOTIDE SEQUENCE [LARGE SCALE GENOMIC DNA]</scope>
    <source>
        <strain evidence="3">ATCC 33406 / DSM 1761 / CIP 103989 / NBRC 15051 / NCIMB 9469 / D465</strain>
    </source>
</reference>
<feature type="transmembrane region" description="Helical" evidence="1">
    <location>
        <begin position="78"/>
        <end position="101"/>
    </location>
</feature>
<feature type="transmembrane region" description="Helical" evidence="1">
    <location>
        <begin position="21"/>
        <end position="38"/>
    </location>
</feature>
<feature type="transmembrane region" description="Helical" evidence="1">
    <location>
        <begin position="121"/>
        <end position="139"/>
    </location>
</feature>
<gene>
    <name evidence="2" type="ordered locus">CHU_2812</name>
</gene>
<keyword evidence="1" id="KW-0812">Transmembrane</keyword>
<feature type="transmembrane region" description="Helical" evidence="1">
    <location>
        <begin position="44"/>
        <end position="66"/>
    </location>
</feature>
<evidence type="ECO:0000256" key="1">
    <source>
        <dbReference type="SAM" id="Phobius"/>
    </source>
</evidence>
<organism evidence="2 3">
    <name type="scientific">Cytophaga hutchinsonii (strain ATCC 33406 / DSM 1761 / CIP 103989 / NBRC 15051 / NCIMB 9469 / D465)</name>
    <dbReference type="NCBI Taxonomy" id="269798"/>
    <lineage>
        <taxon>Bacteria</taxon>
        <taxon>Pseudomonadati</taxon>
        <taxon>Bacteroidota</taxon>
        <taxon>Cytophagia</taxon>
        <taxon>Cytophagales</taxon>
        <taxon>Cytophagaceae</taxon>
        <taxon>Cytophaga</taxon>
    </lineage>
</organism>
<dbReference type="KEGG" id="chu:CHU_2812"/>
<keyword evidence="1" id="KW-1133">Transmembrane helix</keyword>
<evidence type="ECO:0000313" key="3">
    <source>
        <dbReference type="Proteomes" id="UP000001822"/>
    </source>
</evidence>
<keyword evidence="3" id="KW-1185">Reference proteome</keyword>
<accession>A0A6N4SUJ9</accession>
<dbReference type="EMBL" id="CP000383">
    <property type="protein sequence ID" value="ABG60060.1"/>
    <property type="molecule type" value="Genomic_DNA"/>
</dbReference>
<keyword evidence="1" id="KW-0472">Membrane</keyword>
<feature type="transmembrane region" description="Helical" evidence="1">
    <location>
        <begin position="151"/>
        <end position="175"/>
    </location>
</feature>
<sequence length="214" mass="24361">MYNMENQFFKSEGINKGQLKLIIGLISVRLLIGLYTSFGISDDLYGYHILNIFFKVCDIVCVAYLYKFVGIDLGQKIFLFLIVLIALVNVYLLFASIYMLFLSMVNGVPVYSIYTNQFYTNIPLIILFPLEIIIGIQLISNTAGGDLQPAIKFVGVSYIVELVGMCAMLALQSLFMELFVFYSFFYFVLFSLSNVAMLYMYVTALKDNSHKEVI</sequence>
<proteinExistence type="predicted"/>
<feature type="transmembrane region" description="Helical" evidence="1">
    <location>
        <begin position="181"/>
        <end position="202"/>
    </location>
</feature>
<dbReference type="Proteomes" id="UP000001822">
    <property type="component" value="Chromosome"/>
</dbReference>
<evidence type="ECO:0000313" key="2">
    <source>
        <dbReference type="EMBL" id="ABG60060.1"/>
    </source>
</evidence>
<dbReference type="AlphaFoldDB" id="A0A6N4SUJ9"/>
<protein>
    <submittedName>
        <fullName evidence="2">Uncharacterized protein</fullName>
    </submittedName>
</protein>
<name>A0A6N4SUJ9_CYTH3</name>